<dbReference type="EMBL" id="MH320551">
    <property type="protein sequence ID" value="AYO88267.1"/>
    <property type="molecule type" value="Genomic_DNA"/>
</dbReference>
<evidence type="ECO:0000313" key="10">
    <source>
        <dbReference type="EMBL" id="AQY16695.1"/>
    </source>
</evidence>
<comment type="subcellular location">
    <subcellularLocation>
        <location evidence="1">Virion membrane</location>
        <topology evidence="1">Multi-pass membrane protein</topology>
    </subcellularLocation>
</comment>
<keyword evidence="2" id="KW-0597">Phosphoprotein</keyword>
<dbReference type="GO" id="GO:0055036">
    <property type="term" value="C:virion membrane"/>
    <property type="evidence" value="ECO:0007669"/>
    <property type="project" value="UniProtKB-SubCell"/>
</dbReference>
<dbReference type="Proteomes" id="UP000315637">
    <property type="component" value="Segment"/>
</dbReference>
<dbReference type="EMBL" id="MH320548">
    <property type="protein sequence ID" value="AYO87757.1"/>
    <property type="molecule type" value="Genomic_DNA"/>
</dbReference>
<dbReference type="GO" id="GO:0016020">
    <property type="term" value="C:membrane"/>
    <property type="evidence" value="ECO:0007669"/>
    <property type="project" value="InterPro"/>
</dbReference>
<evidence type="ECO:0000256" key="8">
    <source>
        <dbReference type="ARBA" id="ARBA00023157"/>
    </source>
</evidence>
<evidence type="ECO:0000256" key="1">
    <source>
        <dbReference type="ARBA" id="ARBA00004385"/>
    </source>
</evidence>
<evidence type="ECO:0000256" key="2">
    <source>
        <dbReference type="ARBA" id="ARBA00022553"/>
    </source>
</evidence>
<protein>
    <submittedName>
        <fullName evidence="10">MC122</fullName>
    </submittedName>
</protein>
<name>A0A1S7DLW6_MCV2</name>
<keyword evidence="6 9" id="KW-1133">Transmembrane helix</keyword>
<keyword evidence="4" id="KW-0946">Virion</keyword>
<evidence type="ECO:0000313" key="11">
    <source>
        <dbReference type="EMBL" id="AYO87757.1"/>
    </source>
</evidence>
<dbReference type="EMBL" id="MH320550">
    <property type="protein sequence ID" value="AYO88097.1"/>
    <property type="molecule type" value="Genomic_DNA"/>
</dbReference>
<reference evidence="10" key="1">
    <citation type="journal article" date="2017" name="J. Gen. Virol.">
        <title>Recombination events and variability among full-length genomes of co-circulating molluscum contagiosum virus subtypes 1 and 2.</title>
        <authorList>
            <person name="Lopez-Bueno A."/>
            <person name="Parras-Molto M."/>
            <person name="Lopez-Barrantes O."/>
            <person name="Belda S."/>
            <person name="Alejo A."/>
        </authorList>
    </citation>
    <scope>NUCLEOTIDE SEQUENCE</scope>
    <source>
        <strain evidence="10">Madrid 2016_1</strain>
    </source>
</reference>
<evidence type="ECO:0000313" key="15">
    <source>
        <dbReference type="EMBL" id="AYO89145.1"/>
    </source>
</evidence>
<dbReference type="Proteomes" id="UP000317568">
    <property type="component" value="Genome"/>
</dbReference>
<evidence type="ECO:0000313" key="14">
    <source>
        <dbReference type="EMBL" id="AYO88267.1"/>
    </source>
</evidence>
<keyword evidence="8" id="KW-1015">Disulfide bond</keyword>
<proteinExistence type="predicted"/>
<feature type="transmembrane region" description="Helical" evidence="9">
    <location>
        <begin position="133"/>
        <end position="153"/>
    </location>
</feature>
<feature type="transmembrane region" description="Helical" evidence="9">
    <location>
        <begin position="76"/>
        <end position="98"/>
    </location>
</feature>
<feature type="transmembrane region" description="Helical" evidence="9">
    <location>
        <begin position="110"/>
        <end position="127"/>
    </location>
</feature>
<reference evidence="11" key="2">
    <citation type="journal article" date="2018" name="Viruses">
        <title>New Insights into the Evolutionary and Genomic Landscape of Molluscum Contagiosum Virus (MCV) based on Nine MCV1 and Six MCV2 Complete Genome Sequences.</title>
        <authorList>
            <person name="Zorec T."/>
            <person name="Kutnjak D."/>
            <person name="Hosnjak L."/>
            <person name="Kusar B."/>
            <person name="Trcko K."/>
            <person name="Kocjan B."/>
            <person name="Li Y."/>
            <person name="Krizmaric M."/>
            <person name="Miljkovic J."/>
            <person name="Ravnikar M."/>
            <person name="Poljak M."/>
        </authorList>
    </citation>
    <scope>NUCLEOTIDE SEQUENCE [LARGE SCALE GENOMIC DNA]</scope>
    <source>
        <strain evidence="11">MCV2_MB98</strain>
        <strain evidence="12">MCV2_MC313</strain>
        <strain evidence="13">MCV2_MC316</strain>
        <strain evidence="14">MCV2_MC332</strain>
        <strain evidence="15">MCV2_MC515</strain>
    </source>
</reference>
<evidence type="ECO:0000313" key="13">
    <source>
        <dbReference type="EMBL" id="AYO88097.1"/>
    </source>
</evidence>
<gene>
    <name evidence="10" type="primary">MC122L</name>
</gene>
<dbReference type="InterPro" id="IPR007977">
    <property type="entry name" value="Poxvirus_OPG144"/>
</dbReference>
<keyword evidence="5" id="KW-0261">Viral envelope protein</keyword>
<dbReference type="EMBL" id="MH320556">
    <property type="protein sequence ID" value="AYO89145.1"/>
    <property type="molecule type" value="Genomic_DNA"/>
</dbReference>
<organismHost>
    <name type="scientific">Homo sapiens</name>
    <name type="common">Human</name>
    <dbReference type="NCBI Taxonomy" id="9606"/>
</organismHost>
<evidence type="ECO:0000256" key="6">
    <source>
        <dbReference type="ARBA" id="ARBA00022989"/>
    </source>
</evidence>
<evidence type="ECO:0000256" key="7">
    <source>
        <dbReference type="ARBA" id="ARBA00023136"/>
    </source>
</evidence>
<evidence type="ECO:0000256" key="4">
    <source>
        <dbReference type="ARBA" id="ARBA00022844"/>
    </source>
</evidence>
<reference evidence="11" key="3">
    <citation type="submission" date="2018-05" db="EMBL/GenBank/DDBJ databases">
        <authorList>
            <person name="Zorec T.M."/>
            <person name="Hosnjak L."/>
            <person name="Kutnjak D."/>
            <person name="Kusar B."/>
            <person name="Trcko K."/>
            <person name="Kocjan B.J."/>
            <person name="Li Y."/>
            <person name="Krizmaric M."/>
            <person name="Miljkovic J."/>
            <person name="Ravnikar M."/>
            <person name="Poljak M."/>
        </authorList>
    </citation>
    <scope>NUCLEOTIDE SEQUENCE</scope>
    <source>
        <strain evidence="11">MCV2_MB98</strain>
        <strain evidence="12">MCV2_MC313</strain>
        <strain evidence="13">MCV2_MC316</strain>
        <strain evidence="14">MCV2_MC332</strain>
        <strain evidence="15">MCV2_MC515</strain>
    </source>
</reference>
<dbReference type="EMBL" id="KY040274">
    <property type="protein sequence ID" value="AQY16695.1"/>
    <property type="molecule type" value="Genomic_DNA"/>
</dbReference>
<dbReference type="EMBL" id="MH320549">
    <property type="protein sequence ID" value="AYO87927.1"/>
    <property type="molecule type" value="Genomic_DNA"/>
</dbReference>
<keyword evidence="3 9" id="KW-0812">Transmembrane</keyword>
<evidence type="ECO:0000256" key="3">
    <source>
        <dbReference type="ARBA" id="ARBA00022692"/>
    </source>
</evidence>
<dbReference type="Proteomes" id="UP000319755">
    <property type="component" value="Genome"/>
</dbReference>
<feature type="transmembrane region" description="Helical" evidence="9">
    <location>
        <begin position="53"/>
        <end position="70"/>
    </location>
</feature>
<dbReference type="Pfam" id="PF05313">
    <property type="entry name" value="Pox_P21"/>
    <property type="match status" value="1"/>
</dbReference>
<evidence type="ECO:0000256" key="9">
    <source>
        <dbReference type="SAM" id="Phobius"/>
    </source>
</evidence>
<evidence type="ECO:0000256" key="5">
    <source>
        <dbReference type="ARBA" id="ARBA00022879"/>
    </source>
</evidence>
<evidence type="ECO:0000313" key="12">
    <source>
        <dbReference type="EMBL" id="AYO87927.1"/>
    </source>
</evidence>
<keyword evidence="7 9" id="KW-0472">Membrane</keyword>
<dbReference type="Proteomes" id="UP000320664">
    <property type="component" value="Segment"/>
</dbReference>
<accession>A0A1S7DLW6</accession>
<dbReference type="GO" id="GO:0019031">
    <property type="term" value="C:viral envelope"/>
    <property type="evidence" value="ECO:0007669"/>
    <property type="project" value="UniProtKB-KW"/>
</dbReference>
<organism evidence="10">
    <name type="scientific">Molluscum contagiosum virus subtype 2</name>
    <name type="common">MOCV</name>
    <name type="synonym">MCVII</name>
    <dbReference type="NCBI Taxonomy" id="10281"/>
    <lineage>
        <taxon>Viruses</taxon>
        <taxon>Varidnaviria</taxon>
        <taxon>Bamfordvirae</taxon>
        <taxon>Nucleocytoviricota</taxon>
        <taxon>Pokkesviricetes</taxon>
        <taxon>Chitovirales</taxon>
        <taxon>Poxviridae</taxon>
        <taxon>Chordopoxvirinae</taxon>
        <taxon>Molluscipoxvirus</taxon>
        <taxon>Molluscipoxvirus molluscum</taxon>
        <taxon>Molluscum contagiosum virus</taxon>
    </lineage>
</organism>
<dbReference type="Proteomes" id="UP000320816">
    <property type="component" value="Segment"/>
</dbReference>
<sequence>MSYLNYYNIFDEFQAGAGVMDEELFTPEEEKSFLPHAGVAPGNAFFSSILRNADVRTLLGLVLFVIALGAPPSVGVFMVCAAALLMPLPCLVIAYCLAMQITHPNAGANVGMAVLCVLASVAVMLLVRSVAASAALSLTAAGVLLALFCAYALRLSRPGAAPGCKRAGAGFLPTFSEGY</sequence>
<dbReference type="Proteomes" id="UP000317891">
    <property type="component" value="Segment"/>
</dbReference>